<dbReference type="RefSeq" id="XP_022338327.1">
    <property type="nucleotide sequence ID" value="XM_022482619.1"/>
</dbReference>
<dbReference type="CDD" id="cd00637">
    <property type="entry name" value="7tm_classA_rhodopsin-like"/>
    <property type="match status" value="1"/>
</dbReference>
<keyword evidence="2 8" id="KW-0812">Transmembrane</keyword>
<dbReference type="RefSeq" id="XP_022338326.1">
    <property type="nucleotide sequence ID" value="XM_022482618.1"/>
</dbReference>
<gene>
    <name evidence="11 12 13 14" type="primary">LOC111133895</name>
</gene>
<feature type="transmembrane region" description="Helical" evidence="8">
    <location>
        <begin position="189"/>
        <end position="218"/>
    </location>
</feature>
<name>A0A8B8EF70_CRAVI</name>
<protein>
    <submittedName>
        <fullName evidence="11 12">Neuropeptide Y receptor type 1-like</fullName>
    </submittedName>
</protein>
<keyword evidence="6" id="KW-0675">Receptor</keyword>
<comment type="subcellular location">
    <subcellularLocation>
        <location evidence="1">Membrane</location>
        <topology evidence="1">Multi-pass membrane protein</topology>
    </subcellularLocation>
</comment>
<dbReference type="PANTHER" id="PTHR24243">
    <property type="entry name" value="G-PROTEIN COUPLED RECEPTOR"/>
    <property type="match status" value="1"/>
</dbReference>
<feature type="domain" description="G-protein coupled receptors family 1 profile" evidence="9">
    <location>
        <begin position="39"/>
        <end position="377"/>
    </location>
</feature>
<dbReference type="PANTHER" id="PTHR24243:SF208">
    <property type="entry name" value="PYROKININ-1 RECEPTOR"/>
    <property type="match status" value="1"/>
</dbReference>
<keyword evidence="10" id="KW-1185">Reference proteome</keyword>
<evidence type="ECO:0000313" key="11">
    <source>
        <dbReference type="RefSeq" id="XP_022338326.1"/>
    </source>
</evidence>
<dbReference type="GeneID" id="111133895"/>
<dbReference type="SUPFAM" id="SSF81321">
    <property type="entry name" value="Family A G protein-coupled receptor-like"/>
    <property type="match status" value="1"/>
</dbReference>
<evidence type="ECO:0000256" key="5">
    <source>
        <dbReference type="ARBA" id="ARBA00023136"/>
    </source>
</evidence>
<evidence type="ECO:0000256" key="3">
    <source>
        <dbReference type="ARBA" id="ARBA00022989"/>
    </source>
</evidence>
<organism evidence="10 14">
    <name type="scientific">Crassostrea virginica</name>
    <name type="common">Eastern oyster</name>
    <dbReference type="NCBI Taxonomy" id="6565"/>
    <lineage>
        <taxon>Eukaryota</taxon>
        <taxon>Metazoa</taxon>
        <taxon>Spiralia</taxon>
        <taxon>Lophotrochozoa</taxon>
        <taxon>Mollusca</taxon>
        <taxon>Bivalvia</taxon>
        <taxon>Autobranchia</taxon>
        <taxon>Pteriomorphia</taxon>
        <taxon>Ostreida</taxon>
        <taxon>Ostreoidea</taxon>
        <taxon>Ostreidae</taxon>
        <taxon>Crassostrea</taxon>
    </lineage>
</organism>
<dbReference type="InterPro" id="IPR000276">
    <property type="entry name" value="GPCR_Rhodpsn"/>
</dbReference>
<evidence type="ECO:0000256" key="4">
    <source>
        <dbReference type="ARBA" id="ARBA00023040"/>
    </source>
</evidence>
<sequence>MNSSASNLQNLDLWNEEMSWIYLPSAIVITVCFVVGFITNSTVVLVFALRLRHSRDDRYFIPFLSTVDLFGLVVNLVGIWVIRHRSVGANADSVLLCKLQWYVCSAIGCFSAFLLIGIAIQRYLKVCRPCGKQMTLRYRRLLLIVAFVISTSISIPFAWYYDLVKTTNDKFNAKGYVCKQIKSHRNGPVIYSITIASLVFVNILCLVILYSFIGRAIYQQTNMKKKRRSSAKRRNNLIKETNIDSDYPTTMREETSYQIQNDGLSEYCDWTLEKRHNNDRDLSSTENRITTNMDAKSKTKSLGRYYQQLNKRVDRFTCMFLVITAVAMVSYIPKATMLIVESLDPSFWDNLSNTERSAAELVYRLHVLHHTSNALIYGYFDTRFRKEIKNMLNSFVGK</sequence>
<feature type="transmembrane region" description="Helical" evidence="8">
    <location>
        <begin position="100"/>
        <end position="120"/>
    </location>
</feature>
<dbReference type="GO" id="GO:0016020">
    <property type="term" value="C:membrane"/>
    <property type="evidence" value="ECO:0007669"/>
    <property type="project" value="UniProtKB-SubCell"/>
</dbReference>
<evidence type="ECO:0000313" key="12">
    <source>
        <dbReference type="RefSeq" id="XP_022338327.1"/>
    </source>
</evidence>
<dbReference type="PRINTS" id="PR00237">
    <property type="entry name" value="GPCRRHODOPSN"/>
</dbReference>
<dbReference type="GO" id="GO:0004930">
    <property type="term" value="F:G protein-coupled receptor activity"/>
    <property type="evidence" value="ECO:0007669"/>
    <property type="project" value="UniProtKB-KW"/>
</dbReference>
<feature type="transmembrane region" description="Helical" evidence="8">
    <location>
        <begin position="20"/>
        <end position="47"/>
    </location>
</feature>
<dbReference type="InterPro" id="IPR017452">
    <property type="entry name" value="GPCR_Rhodpsn_7TM"/>
</dbReference>
<evidence type="ECO:0000256" key="1">
    <source>
        <dbReference type="ARBA" id="ARBA00004141"/>
    </source>
</evidence>
<keyword evidence="3 8" id="KW-1133">Transmembrane helix</keyword>
<evidence type="ECO:0000313" key="13">
    <source>
        <dbReference type="RefSeq" id="XP_022338328.1"/>
    </source>
</evidence>
<dbReference type="RefSeq" id="XP_022338329.1">
    <property type="nucleotide sequence ID" value="XM_022482621.1"/>
</dbReference>
<proteinExistence type="predicted"/>
<keyword evidence="7" id="KW-0807">Transducer</keyword>
<evidence type="ECO:0000256" key="2">
    <source>
        <dbReference type="ARBA" id="ARBA00022692"/>
    </source>
</evidence>
<feature type="transmembrane region" description="Helical" evidence="8">
    <location>
        <begin position="141"/>
        <end position="161"/>
    </location>
</feature>
<evidence type="ECO:0000256" key="7">
    <source>
        <dbReference type="ARBA" id="ARBA00023224"/>
    </source>
</evidence>
<keyword evidence="4" id="KW-0297">G-protein coupled receptor</keyword>
<dbReference type="AlphaFoldDB" id="A0A8B8EF70"/>
<evidence type="ECO:0000256" key="8">
    <source>
        <dbReference type="SAM" id="Phobius"/>
    </source>
</evidence>
<dbReference type="PROSITE" id="PS50262">
    <property type="entry name" value="G_PROTEIN_RECEP_F1_2"/>
    <property type="match status" value="1"/>
</dbReference>
<keyword evidence="5 8" id="KW-0472">Membrane</keyword>
<reference evidence="11 12" key="1">
    <citation type="submission" date="2025-04" db="UniProtKB">
        <authorList>
            <consortium name="RefSeq"/>
        </authorList>
    </citation>
    <scope>IDENTIFICATION</scope>
    <source>
        <tissue evidence="11 12">Whole sample</tissue>
    </source>
</reference>
<accession>A0A8B8EF70</accession>
<evidence type="ECO:0000256" key="6">
    <source>
        <dbReference type="ARBA" id="ARBA00023170"/>
    </source>
</evidence>
<feature type="transmembrane region" description="Helical" evidence="8">
    <location>
        <begin position="59"/>
        <end position="80"/>
    </location>
</feature>
<dbReference type="OrthoDB" id="6077868at2759"/>
<dbReference type="Pfam" id="PF00001">
    <property type="entry name" value="7tm_1"/>
    <property type="match status" value="1"/>
</dbReference>
<feature type="transmembrane region" description="Helical" evidence="8">
    <location>
        <begin position="313"/>
        <end position="332"/>
    </location>
</feature>
<evidence type="ECO:0000313" key="10">
    <source>
        <dbReference type="Proteomes" id="UP000694844"/>
    </source>
</evidence>
<evidence type="ECO:0000259" key="9">
    <source>
        <dbReference type="PROSITE" id="PS50262"/>
    </source>
</evidence>
<dbReference type="RefSeq" id="XP_022338328.1">
    <property type="nucleotide sequence ID" value="XM_022482620.1"/>
</dbReference>
<dbReference type="Proteomes" id="UP000694844">
    <property type="component" value="Chromosome 5"/>
</dbReference>
<dbReference type="Gene3D" id="1.20.1070.10">
    <property type="entry name" value="Rhodopsin 7-helix transmembrane proteins"/>
    <property type="match status" value="1"/>
</dbReference>
<evidence type="ECO:0000313" key="14">
    <source>
        <dbReference type="RefSeq" id="XP_022338329.1"/>
    </source>
</evidence>
<dbReference type="KEGG" id="cvn:111133895"/>